<gene>
    <name evidence="1" type="ORF">GCM10022399_25270</name>
</gene>
<dbReference type="Proteomes" id="UP001501468">
    <property type="component" value="Unassembled WGS sequence"/>
</dbReference>
<comment type="caution">
    <text evidence="1">The sequence shown here is derived from an EMBL/GenBank/DDBJ whole genome shotgun (WGS) entry which is preliminary data.</text>
</comment>
<accession>A0ABP7DPV4</accession>
<organism evidence="1 2">
    <name type="scientific">Terrabacter ginsenosidimutans</name>
    <dbReference type="NCBI Taxonomy" id="490575"/>
    <lineage>
        <taxon>Bacteria</taxon>
        <taxon>Bacillati</taxon>
        <taxon>Actinomycetota</taxon>
        <taxon>Actinomycetes</taxon>
        <taxon>Micrococcales</taxon>
        <taxon>Intrasporangiaceae</taxon>
        <taxon>Terrabacter</taxon>
    </lineage>
</organism>
<dbReference type="RefSeq" id="WP_344946761.1">
    <property type="nucleotide sequence ID" value="NZ_BAABDC010000003.1"/>
</dbReference>
<dbReference type="EMBL" id="BAABDC010000003">
    <property type="protein sequence ID" value="GAA3707493.1"/>
    <property type="molecule type" value="Genomic_DNA"/>
</dbReference>
<evidence type="ECO:0008006" key="3">
    <source>
        <dbReference type="Google" id="ProtNLM"/>
    </source>
</evidence>
<evidence type="ECO:0000313" key="1">
    <source>
        <dbReference type="EMBL" id="GAA3707493.1"/>
    </source>
</evidence>
<evidence type="ECO:0000313" key="2">
    <source>
        <dbReference type="Proteomes" id="UP001501468"/>
    </source>
</evidence>
<name>A0ABP7DPV4_9MICO</name>
<keyword evidence="2" id="KW-1185">Reference proteome</keyword>
<proteinExistence type="predicted"/>
<protein>
    <recommendedName>
        <fullName evidence="3">Ribbon-helix-helix protein, CopG family</fullName>
    </recommendedName>
</protein>
<sequence length="95" mass="10121">MPDPTRGADRTKVLSVRFTAEEFDALSERAAEVGVGPSTLARTFVRQALAELTASTPAPAPAASRDSALEARLEELLAADLVARVEALERRTAED</sequence>
<reference evidence="2" key="1">
    <citation type="journal article" date="2019" name="Int. J. Syst. Evol. Microbiol.">
        <title>The Global Catalogue of Microorganisms (GCM) 10K type strain sequencing project: providing services to taxonomists for standard genome sequencing and annotation.</title>
        <authorList>
            <consortium name="The Broad Institute Genomics Platform"/>
            <consortium name="The Broad Institute Genome Sequencing Center for Infectious Disease"/>
            <person name="Wu L."/>
            <person name="Ma J."/>
        </authorList>
    </citation>
    <scope>NUCLEOTIDE SEQUENCE [LARGE SCALE GENOMIC DNA]</scope>
    <source>
        <strain evidence="2">JCM 17125</strain>
    </source>
</reference>